<dbReference type="Proteomes" id="UP000000304">
    <property type="component" value="Unassembled WGS sequence"/>
</dbReference>
<evidence type="ECO:0000256" key="1">
    <source>
        <dbReference type="SAM" id="SignalP"/>
    </source>
</evidence>
<gene>
    <name evidence="2" type="primary">Dsim\GD15315</name>
    <name evidence="2" type="ORF">Dsim_GD15315</name>
</gene>
<feature type="signal peptide" evidence="1">
    <location>
        <begin position="1"/>
        <end position="18"/>
    </location>
</feature>
<feature type="chain" id="PRO_5002820167" evidence="1">
    <location>
        <begin position="19"/>
        <end position="92"/>
    </location>
</feature>
<reference evidence="2 3" key="1">
    <citation type="journal article" date="2007" name="Nature">
        <title>Evolution of genes and genomes on the Drosophila phylogeny.</title>
        <authorList>
            <consortium name="Drosophila 12 Genomes Consortium"/>
            <person name="Clark A.G."/>
            <person name="Eisen M.B."/>
            <person name="Smith D.R."/>
            <person name="Bergman C.M."/>
            <person name="Oliver B."/>
            <person name="Markow T.A."/>
            <person name="Kaufman T.C."/>
            <person name="Kellis M."/>
            <person name="Gelbart W."/>
            <person name="Iyer V.N."/>
            <person name="Pollard D.A."/>
            <person name="Sackton T.B."/>
            <person name="Larracuente A.M."/>
            <person name="Singh N.D."/>
            <person name="Abad J.P."/>
            <person name="Abt D.N."/>
            <person name="Adryan B."/>
            <person name="Aguade M."/>
            <person name="Akashi H."/>
            <person name="Anderson W.W."/>
            <person name="Aquadro C.F."/>
            <person name="Ardell D.H."/>
            <person name="Arguello R."/>
            <person name="Artieri C.G."/>
            <person name="Barbash D.A."/>
            <person name="Barker D."/>
            <person name="Barsanti P."/>
            <person name="Batterham P."/>
            <person name="Batzoglou S."/>
            <person name="Begun D."/>
            <person name="Bhutkar A."/>
            <person name="Blanco E."/>
            <person name="Bosak S.A."/>
            <person name="Bradley R.K."/>
            <person name="Brand A.D."/>
            <person name="Brent M.R."/>
            <person name="Brooks A.N."/>
            <person name="Brown R.H."/>
            <person name="Butlin R.K."/>
            <person name="Caggese C."/>
            <person name="Calvi B.R."/>
            <person name="Bernardo de Carvalho A."/>
            <person name="Caspi A."/>
            <person name="Castrezana S."/>
            <person name="Celniker S.E."/>
            <person name="Chang J.L."/>
            <person name="Chapple C."/>
            <person name="Chatterji S."/>
            <person name="Chinwalla A."/>
            <person name="Civetta A."/>
            <person name="Clifton S.W."/>
            <person name="Comeron J.M."/>
            <person name="Costello J.C."/>
            <person name="Coyne J.A."/>
            <person name="Daub J."/>
            <person name="David R.G."/>
            <person name="Delcher A.L."/>
            <person name="Delehaunty K."/>
            <person name="Do C.B."/>
            <person name="Ebling H."/>
            <person name="Edwards K."/>
            <person name="Eickbush T."/>
            <person name="Evans J.D."/>
            <person name="Filipski A."/>
            <person name="Findeiss S."/>
            <person name="Freyhult E."/>
            <person name="Fulton L."/>
            <person name="Fulton R."/>
            <person name="Garcia A.C."/>
            <person name="Gardiner A."/>
            <person name="Garfield D.A."/>
            <person name="Garvin B.E."/>
            <person name="Gibson G."/>
            <person name="Gilbert D."/>
            <person name="Gnerre S."/>
            <person name="Godfrey J."/>
            <person name="Good R."/>
            <person name="Gotea V."/>
            <person name="Gravely B."/>
            <person name="Greenberg A.J."/>
            <person name="Griffiths-Jones S."/>
            <person name="Gross S."/>
            <person name="Guigo R."/>
            <person name="Gustafson E.A."/>
            <person name="Haerty W."/>
            <person name="Hahn M.W."/>
            <person name="Halligan D.L."/>
            <person name="Halpern A.L."/>
            <person name="Halter G.M."/>
            <person name="Han M.V."/>
            <person name="Heger A."/>
            <person name="Hillier L."/>
            <person name="Hinrichs A.S."/>
            <person name="Holmes I."/>
            <person name="Hoskins R.A."/>
            <person name="Hubisz M.J."/>
            <person name="Hultmark D."/>
            <person name="Huntley M.A."/>
            <person name="Jaffe D.B."/>
            <person name="Jagadeeshan S."/>
            <person name="Jeck W.R."/>
            <person name="Johnson J."/>
            <person name="Jones C.D."/>
            <person name="Jordan W.C."/>
            <person name="Karpen G.H."/>
            <person name="Kataoka E."/>
            <person name="Keightley P.D."/>
            <person name="Kheradpour P."/>
            <person name="Kirkness E.F."/>
            <person name="Koerich L.B."/>
            <person name="Kristiansen K."/>
            <person name="Kudrna D."/>
            <person name="Kulathinal R.J."/>
            <person name="Kumar S."/>
            <person name="Kwok R."/>
            <person name="Lander E."/>
            <person name="Langley C.H."/>
            <person name="Lapoint R."/>
            <person name="Lazzaro B.P."/>
            <person name="Lee S.J."/>
            <person name="Levesque L."/>
            <person name="Li R."/>
            <person name="Lin C.F."/>
            <person name="Lin M.F."/>
            <person name="Lindblad-Toh K."/>
            <person name="Llopart A."/>
            <person name="Long M."/>
            <person name="Low L."/>
            <person name="Lozovsky E."/>
            <person name="Lu J."/>
            <person name="Luo M."/>
            <person name="Machado C.A."/>
            <person name="Makalowski W."/>
            <person name="Marzo M."/>
            <person name="Matsuda M."/>
            <person name="Matzkin L."/>
            <person name="McAllister B."/>
            <person name="McBride C.S."/>
            <person name="McKernan B."/>
            <person name="McKernan K."/>
            <person name="Mendez-Lago M."/>
            <person name="Minx P."/>
            <person name="Mollenhauer M.U."/>
            <person name="Montooth K."/>
            <person name="Mount S.M."/>
            <person name="Mu X."/>
            <person name="Myers E."/>
            <person name="Negre B."/>
            <person name="Newfeld S."/>
            <person name="Nielsen R."/>
            <person name="Noor M.A."/>
            <person name="O'Grady P."/>
            <person name="Pachter L."/>
            <person name="Papaceit M."/>
            <person name="Parisi M.J."/>
            <person name="Parisi M."/>
            <person name="Parts L."/>
            <person name="Pedersen J.S."/>
            <person name="Pesole G."/>
            <person name="Phillippy A.M."/>
            <person name="Ponting C.P."/>
            <person name="Pop M."/>
            <person name="Porcelli D."/>
            <person name="Powell J.R."/>
            <person name="Prohaska S."/>
            <person name="Pruitt K."/>
            <person name="Puig M."/>
            <person name="Quesneville H."/>
            <person name="Ram K.R."/>
            <person name="Rand D."/>
            <person name="Rasmussen M.D."/>
            <person name="Reed L.K."/>
            <person name="Reenan R."/>
            <person name="Reily A."/>
            <person name="Remington K.A."/>
            <person name="Rieger T.T."/>
            <person name="Ritchie M.G."/>
            <person name="Robin C."/>
            <person name="Rogers Y.H."/>
            <person name="Rohde C."/>
            <person name="Rozas J."/>
            <person name="Rubenfield M.J."/>
            <person name="Ruiz A."/>
            <person name="Russo S."/>
            <person name="Salzberg S.L."/>
            <person name="Sanchez-Gracia A."/>
            <person name="Saranga D.J."/>
            <person name="Sato H."/>
            <person name="Schaeffer S.W."/>
            <person name="Schatz M.C."/>
            <person name="Schlenke T."/>
            <person name="Schwartz R."/>
            <person name="Segarra C."/>
            <person name="Singh R.S."/>
            <person name="Sirot L."/>
            <person name="Sirota M."/>
            <person name="Sisneros N.B."/>
            <person name="Smith C.D."/>
            <person name="Smith T.F."/>
            <person name="Spieth J."/>
            <person name="Stage D.E."/>
            <person name="Stark A."/>
            <person name="Stephan W."/>
            <person name="Strausberg R.L."/>
            <person name="Strempel S."/>
            <person name="Sturgill D."/>
            <person name="Sutton G."/>
            <person name="Sutton G.G."/>
            <person name="Tao W."/>
            <person name="Teichmann S."/>
            <person name="Tobari Y.N."/>
            <person name="Tomimura Y."/>
            <person name="Tsolas J.M."/>
            <person name="Valente V.L."/>
            <person name="Venter E."/>
            <person name="Venter J.C."/>
            <person name="Vicario S."/>
            <person name="Vieira F.G."/>
            <person name="Vilella A.J."/>
            <person name="Villasante A."/>
            <person name="Walenz B."/>
            <person name="Wang J."/>
            <person name="Wasserman M."/>
            <person name="Watts T."/>
            <person name="Wilson D."/>
            <person name="Wilson R.K."/>
            <person name="Wing R.A."/>
            <person name="Wolfner M.F."/>
            <person name="Wong A."/>
            <person name="Wong G.K."/>
            <person name="Wu C.I."/>
            <person name="Wu G."/>
            <person name="Yamamoto D."/>
            <person name="Yang H.P."/>
            <person name="Yang S.P."/>
            <person name="Yorke J.A."/>
            <person name="Yoshida K."/>
            <person name="Zdobnov E."/>
            <person name="Zhang P."/>
            <person name="Zhang Y."/>
            <person name="Zimin A.V."/>
            <person name="Baldwin J."/>
            <person name="Abdouelleil A."/>
            <person name="Abdulkadir J."/>
            <person name="Abebe A."/>
            <person name="Abera B."/>
            <person name="Abreu J."/>
            <person name="Acer S.C."/>
            <person name="Aftuck L."/>
            <person name="Alexander A."/>
            <person name="An P."/>
            <person name="Anderson E."/>
            <person name="Anderson S."/>
            <person name="Arachi H."/>
            <person name="Azer M."/>
            <person name="Bachantsang P."/>
            <person name="Barry A."/>
            <person name="Bayul T."/>
            <person name="Berlin A."/>
            <person name="Bessette D."/>
            <person name="Bloom T."/>
            <person name="Blye J."/>
            <person name="Boguslavskiy L."/>
            <person name="Bonnet C."/>
            <person name="Boukhgalter B."/>
            <person name="Bourzgui I."/>
            <person name="Brown A."/>
            <person name="Cahill P."/>
            <person name="Channer S."/>
            <person name="Cheshatsang Y."/>
            <person name="Chuda L."/>
            <person name="Citroen M."/>
            <person name="Collymore A."/>
            <person name="Cooke P."/>
            <person name="Costello M."/>
            <person name="D'Aco K."/>
            <person name="Daza R."/>
            <person name="De Haan G."/>
            <person name="DeGray S."/>
            <person name="DeMaso C."/>
            <person name="Dhargay N."/>
            <person name="Dooley K."/>
            <person name="Dooley E."/>
            <person name="Doricent M."/>
            <person name="Dorje P."/>
            <person name="Dorjee K."/>
            <person name="Dupes A."/>
            <person name="Elong R."/>
            <person name="Falk J."/>
            <person name="Farina A."/>
            <person name="Faro S."/>
            <person name="Ferguson D."/>
            <person name="Fisher S."/>
            <person name="Foley C.D."/>
            <person name="Franke A."/>
            <person name="Friedrich D."/>
            <person name="Gadbois L."/>
            <person name="Gearin G."/>
            <person name="Gearin C.R."/>
            <person name="Giannoukos G."/>
            <person name="Goode T."/>
            <person name="Graham J."/>
            <person name="Grandbois E."/>
            <person name="Grewal S."/>
            <person name="Gyaltsen K."/>
            <person name="Hafez N."/>
            <person name="Hagos B."/>
            <person name="Hall J."/>
            <person name="Henson C."/>
            <person name="Hollinger A."/>
            <person name="Honan T."/>
            <person name="Huard M.D."/>
            <person name="Hughes L."/>
            <person name="Hurhula B."/>
            <person name="Husby M.E."/>
            <person name="Kamat A."/>
            <person name="Kanga B."/>
            <person name="Kashin S."/>
            <person name="Khazanovich D."/>
            <person name="Kisner P."/>
            <person name="Lance K."/>
            <person name="Lara M."/>
            <person name="Lee W."/>
            <person name="Lennon N."/>
            <person name="Letendre F."/>
            <person name="LeVine R."/>
            <person name="Lipovsky A."/>
            <person name="Liu X."/>
            <person name="Liu J."/>
            <person name="Liu S."/>
            <person name="Lokyitsang T."/>
            <person name="Lokyitsang Y."/>
            <person name="Lubonja R."/>
            <person name="Lui A."/>
            <person name="MacDonald P."/>
            <person name="Magnisalis V."/>
            <person name="Maru K."/>
            <person name="Matthews C."/>
            <person name="McCusker W."/>
            <person name="McDonough S."/>
            <person name="Mehta T."/>
            <person name="Meldrim J."/>
            <person name="Meneus L."/>
            <person name="Mihai O."/>
            <person name="Mihalev A."/>
            <person name="Mihova T."/>
            <person name="Mittelman R."/>
            <person name="Mlenga V."/>
            <person name="Montmayeur A."/>
            <person name="Mulrain L."/>
            <person name="Navidi A."/>
            <person name="Naylor J."/>
            <person name="Negash T."/>
            <person name="Nguyen T."/>
            <person name="Nguyen N."/>
            <person name="Nicol R."/>
            <person name="Norbu C."/>
            <person name="Norbu N."/>
            <person name="Novod N."/>
            <person name="O'Neill B."/>
            <person name="Osman S."/>
            <person name="Markiewicz E."/>
            <person name="Oyono O.L."/>
            <person name="Patti C."/>
            <person name="Phunkhang P."/>
            <person name="Pierre F."/>
            <person name="Priest M."/>
            <person name="Raghuraman S."/>
            <person name="Rege F."/>
            <person name="Reyes R."/>
            <person name="Rise C."/>
            <person name="Rogov P."/>
            <person name="Ross K."/>
            <person name="Ryan E."/>
            <person name="Settipalli S."/>
            <person name="Shea T."/>
            <person name="Sherpa N."/>
            <person name="Shi L."/>
            <person name="Shih D."/>
            <person name="Sparrow T."/>
            <person name="Spaulding J."/>
            <person name="Stalker J."/>
            <person name="Stange-Thomann N."/>
            <person name="Stavropoulos S."/>
            <person name="Stone C."/>
            <person name="Strader C."/>
            <person name="Tesfaye S."/>
            <person name="Thomson T."/>
            <person name="Thoulutsang Y."/>
            <person name="Thoulutsang D."/>
            <person name="Topham K."/>
            <person name="Topping I."/>
            <person name="Tsamla T."/>
            <person name="Vassiliev H."/>
            <person name="Vo A."/>
            <person name="Wangchuk T."/>
            <person name="Wangdi T."/>
            <person name="Weiand M."/>
            <person name="Wilkinson J."/>
            <person name="Wilson A."/>
            <person name="Yadav S."/>
            <person name="Young G."/>
            <person name="Yu Q."/>
            <person name="Zembek L."/>
            <person name="Zhong D."/>
            <person name="Zimmer A."/>
            <person name="Zwirko Z."/>
            <person name="Jaffe D.B."/>
            <person name="Alvarez P."/>
            <person name="Brockman W."/>
            <person name="Butler J."/>
            <person name="Chin C."/>
            <person name="Gnerre S."/>
            <person name="Grabherr M."/>
            <person name="Kleber M."/>
            <person name="Mauceli E."/>
            <person name="MacCallum I."/>
        </authorList>
    </citation>
    <scope>NUCLEOTIDE SEQUENCE [LARGE SCALE GENOMIC DNA]</scope>
    <source>
        <strain evidence="3">white501</strain>
    </source>
</reference>
<keyword evidence="3" id="KW-1185">Reference proteome</keyword>
<protein>
    <submittedName>
        <fullName evidence="2">GD15315</fullName>
    </submittedName>
</protein>
<evidence type="ECO:0000313" key="3">
    <source>
        <dbReference type="Proteomes" id="UP000000304"/>
    </source>
</evidence>
<name>B4NS26_DROSI</name>
<proteinExistence type="predicted"/>
<dbReference type="AlphaFoldDB" id="B4NS26"/>
<accession>B4NS26</accession>
<sequence>MSAHWLIPFCVLSVLTDRYLIDSWLPRIVLPLHRSTSVPLAVQSSSQMSRAVPFVHGLSALSGSKVHNFLFGLAAFGNARIPAVFAVAKQLS</sequence>
<keyword evidence="1" id="KW-0732">Signal</keyword>
<organism evidence="2 3">
    <name type="scientific">Drosophila simulans</name>
    <name type="common">Fruit fly</name>
    <dbReference type="NCBI Taxonomy" id="7240"/>
    <lineage>
        <taxon>Eukaryota</taxon>
        <taxon>Metazoa</taxon>
        <taxon>Ecdysozoa</taxon>
        <taxon>Arthropoda</taxon>
        <taxon>Hexapoda</taxon>
        <taxon>Insecta</taxon>
        <taxon>Pterygota</taxon>
        <taxon>Neoptera</taxon>
        <taxon>Endopterygota</taxon>
        <taxon>Diptera</taxon>
        <taxon>Brachycera</taxon>
        <taxon>Muscomorpha</taxon>
        <taxon>Ephydroidea</taxon>
        <taxon>Drosophilidae</taxon>
        <taxon>Drosophila</taxon>
        <taxon>Sophophora</taxon>
    </lineage>
</organism>
<evidence type="ECO:0000313" key="2">
    <source>
        <dbReference type="EMBL" id="EDX15404.1"/>
    </source>
</evidence>
<dbReference type="EMBL" id="CH981787">
    <property type="protein sequence ID" value="EDX15404.1"/>
    <property type="molecule type" value="Genomic_DNA"/>
</dbReference>
<dbReference type="HOGENOM" id="CLU_2415654_0_0_1"/>